<dbReference type="OrthoDB" id="295078at2759"/>
<proteinExistence type="predicted"/>
<evidence type="ECO:0008006" key="3">
    <source>
        <dbReference type="Google" id="ProtNLM"/>
    </source>
</evidence>
<evidence type="ECO:0000313" key="1">
    <source>
        <dbReference type="EMBL" id="GCB80799.1"/>
    </source>
</evidence>
<reference evidence="1 2" key="1">
    <citation type="journal article" date="2018" name="Nat. Ecol. Evol.">
        <title>Shark genomes provide insights into elasmobranch evolution and the origin of vertebrates.</title>
        <authorList>
            <person name="Hara Y"/>
            <person name="Yamaguchi K"/>
            <person name="Onimaru K"/>
            <person name="Kadota M"/>
            <person name="Koyanagi M"/>
            <person name="Keeley SD"/>
            <person name="Tatsumi K"/>
            <person name="Tanaka K"/>
            <person name="Motone F"/>
            <person name="Kageyama Y"/>
            <person name="Nozu R"/>
            <person name="Adachi N"/>
            <person name="Nishimura O"/>
            <person name="Nakagawa R"/>
            <person name="Tanegashima C"/>
            <person name="Kiyatake I"/>
            <person name="Matsumoto R"/>
            <person name="Murakumo K"/>
            <person name="Nishida K"/>
            <person name="Terakita A"/>
            <person name="Kuratani S"/>
            <person name="Sato K"/>
            <person name="Hyodo S Kuraku.S."/>
        </authorList>
    </citation>
    <scope>NUCLEOTIDE SEQUENCE [LARGE SCALE GENOMIC DNA]</scope>
</reference>
<protein>
    <recommendedName>
        <fullName evidence="3">PID domain-containing protein</fullName>
    </recommendedName>
</protein>
<gene>
    <name evidence="1" type="ORF">scyTo_0022404</name>
</gene>
<dbReference type="EMBL" id="BFAA01022376">
    <property type="protein sequence ID" value="GCB80799.1"/>
    <property type="molecule type" value="Genomic_DNA"/>
</dbReference>
<dbReference type="Proteomes" id="UP000288216">
    <property type="component" value="Unassembled WGS sequence"/>
</dbReference>
<comment type="caution">
    <text evidence="1">The sequence shown here is derived from an EMBL/GenBank/DDBJ whole genome shotgun (WGS) entry which is preliminary data.</text>
</comment>
<name>A0A401Q5Y8_SCYTO</name>
<accession>A0A401Q5Y8</accession>
<feature type="non-terminal residue" evidence="1">
    <location>
        <position position="1"/>
    </location>
</feature>
<evidence type="ECO:0000313" key="2">
    <source>
        <dbReference type="Proteomes" id="UP000288216"/>
    </source>
</evidence>
<dbReference type="Gene3D" id="2.30.29.30">
    <property type="entry name" value="Pleckstrin-homology domain (PH domain)/Phosphotyrosine-binding domain (PTB)"/>
    <property type="match status" value="1"/>
</dbReference>
<sequence length="82" mass="9150">IWIIDQATTTEIAAFPIYTVLFCVRGVDGTSESNCFAFTESYCGTDEFQLHVFCCEIKEALHFGLMVSIFNMSVLAACDIFC</sequence>
<dbReference type="InterPro" id="IPR011993">
    <property type="entry name" value="PH-like_dom_sf"/>
</dbReference>
<dbReference type="SUPFAM" id="SSF50729">
    <property type="entry name" value="PH domain-like"/>
    <property type="match status" value="1"/>
</dbReference>
<organism evidence="1 2">
    <name type="scientific">Scyliorhinus torazame</name>
    <name type="common">Cloudy catshark</name>
    <name type="synonym">Catulus torazame</name>
    <dbReference type="NCBI Taxonomy" id="75743"/>
    <lineage>
        <taxon>Eukaryota</taxon>
        <taxon>Metazoa</taxon>
        <taxon>Chordata</taxon>
        <taxon>Craniata</taxon>
        <taxon>Vertebrata</taxon>
        <taxon>Chondrichthyes</taxon>
        <taxon>Elasmobranchii</taxon>
        <taxon>Galeomorphii</taxon>
        <taxon>Galeoidea</taxon>
        <taxon>Carcharhiniformes</taxon>
        <taxon>Scyliorhinidae</taxon>
        <taxon>Scyliorhinus</taxon>
    </lineage>
</organism>
<keyword evidence="2" id="KW-1185">Reference proteome</keyword>
<dbReference type="STRING" id="75743.A0A401Q5Y8"/>
<dbReference type="AlphaFoldDB" id="A0A401Q5Y8"/>